<keyword evidence="6" id="KW-1185">Reference proteome</keyword>
<dbReference type="Gene3D" id="3.30.590.10">
    <property type="entry name" value="Glutamine synthetase/guanido kinase, catalytic domain"/>
    <property type="match status" value="1"/>
</dbReference>
<dbReference type="PANTHER" id="PTHR43785:SF2">
    <property type="entry name" value="TYPE-1 GLUTAMINE SYNTHETASE 1"/>
    <property type="match status" value="1"/>
</dbReference>
<keyword evidence="1" id="KW-0436">Ligase</keyword>
<name>A0A9P6CDB7_9AGAR</name>
<sequence>MEYTHGITYTPDNIKSTTTFRPTLKNIADNTLGVSYVHLYWVDLANTRRSRIIPIEYFRELMQSRRPGVHIAKVGLGLVYLMMPEGFSGLGEYLYTPDPRTMRVLQGVSRDNVLGVFGRFEEKDARGRDSVEVSLCPRTLLGRIIDEAKNAHATEFLVGFETEFILLKSTDPVVPSNVHQWSSTTALLLGSPEANILTEIGDALRGSGIPLQLLHAEAAPGQYEVATGPLNPLDAADTLIFTREIITHVAAKHGLRVTFAPRPFMNSAGSSAHAHVSVHSPKSTKTANVLSTHEKAFLAGVLEHLPAIAAFTLPTYASYKRVADGAWSGGTYVSYGTENREAPVRLTNSASPSSRRFELRFIDGTANPHLALAAVLGSALVGIKTDMVLESQDCKEKSAAEMTGAERLAMGITKRLPLSVEEAAKNLRGDKILTRVMGEDMVRAFLSVSKTLGEALRQETDEEAQLTRLVEFY</sequence>
<dbReference type="Proteomes" id="UP000807353">
    <property type="component" value="Unassembled WGS sequence"/>
</dbReference>
<evidence type="ECO:0000256" key="2">
    <source>
        <dbReference type="PROSITE-ProRule" id="PRU01331"/>
    </source>
</evidence>
<dbReference type="InterPro" id="IPR008146">
    <property type="entry name" value="Gln_synth_cat_dom"/>
</dbReference>
<dbReference type="PANTHER" id="PTHR43785">
    <property type="entry name" value="GAMMA-GLUTAMYLPUTRESCINE SYNTHETASE"/>
    <property type="match status" value="1"/>
</dbReference>
<evidence type="ECO:0000313" key="5">
    <source>
        <dbReference type="EMBL" id="KAF9457975.1"/>
    </source>
</evidence>
<organism evidence="5 6">
    <name type="scientific">Collybia nuda</name>
    <dbReference type="NCBI Taxonomy" id="64659"/>
    <lineage>
        <taxon>Eukaryota</taxon>
        <taxon>Fungi</taxon>
        <taxon>Dikarya</taxon>
        <taxon>Basidiomycota</taxon>
        <taxon>Agaricomycotina</taxon>
        <taxon>Agaricomycetes</taxon>
        <taxon>Agaricomycetidae</taxon>
        <taxon>Agaricales</taxon>
        <taxon>Tricholomatineae</taxon>
        <taxon>Clitocybaceae</taxon>
        <taxon>Collybia</taxon>
    </lineage>
</organism>
<proteinExistence type="inferred from homology"/>
<dbReference type="PROSITE" id="PS51987">
    <property type="entry name" value="GS_CATALYTIC"/>
    <property type="match status" value="1"/>
</dbReference>
<gene>
    <name evidence="5" type="ORF">BDZ94DRAFT_1271842</name>
</gene>
<evidence type="ECO:0000256" key="1">
    <source>
        <dbReference type="ARBA" id="ARBA00022598"/>
    </source>
</evidence>
<evidence type="ECO:0000256" key="3">
    <source>
        <dbReference type="RuleBase" id="RU000384"/>
    </source>
</evidence>
<dbReference type="SUPFAM" id="SSF55931">
    <property type="entry name" value="Glutamine synthetase/guanido kinase"/>
    <property type="match status" value="1"/>
</dbReference>
<evidence type="ECO:0000259" key="4">
    <source>
        <dbReference type="PROSITE" id="PS51987"/>
    </source>
</evidence>
<feature type="domain" description="GS catalytic" evidence="4">
    <location>
        <begin position="137"/>
        <end position="473"/>
    </location>
</feature>
<accession>A0A9P6CDB7</accession>
<comment type="caution">
    <text evidence="5">The sequence shown here is derived from an EMBL/GenBank/DDBJ whole genome shotgun (WGS) entry which is preliminary data.</text>
</comment>
<dbReference type="GO" id="GO:0004356">
    <property type="term" value="F:glutamine synthetase activity"/>
    <property type="evidence" value="ECO:0007669"/>
    <property type="project" value="InterPro"/>
</dbReference>
<dbReference type="SMART" id="SM01230">
    <property type="entry name" value="Gln-synt_C"/>
    <property type="match status" value="1"/>
</dbReference>
<evidence type="ECO:0000313" key="6">
    <source>
        <dbReference type="Proteomes" id="UP000807353"/>
    </source>
</evidence>
<protein>
    <recommendedName>
        <fullName evidence="4">GS catalytic domain-containing protein</fullName>
    </recommendedName>
</protein>
<dbReference type="Pfam" id="PF00120">
    <property type="entry name" value="Gln-synt_C"/>
    <property type="match status" value="1"/>
</dbReference>
<comment type="similarity">
    <text evidence="2 3">Belongs to the glutamine synthetase family.</text>
</comment>
<reference evidence="5" key="1">
    <citation type="submission" date="2020-11" db="EMBL/GenBank/DDBJ databases">
        <authorList>
            <consortium name="DOE Joint Genome Institute"/>
            <person name="Ahrendt S."/>
            <person name="Riley R."/>
            <person name="Andreopoulos W."/>
            <person name="Labutti K."/>
            <person name="Pangilinan J."/>
            <person name="Ruiz-Duenas F.J."/>
            <person name="Barrasa J.M."/>
            <person name="Sanchez-Garcia M."/>
            <person name="Camarero S."/>
            <person name="Miyauchi S."/>
            <person name="Serrano A."/>
            <person name="Linde D."/>
            <person name="Babiker R."/>
            <person name="Drula E."/>
            <person name="Ayuso-Fernandez I."/>
            <person name="Pacheco R."/>
            <person name="Padilla G."/>
            <person name="Ferreira P."/>
            <person name="Barriuso J."/>
            <person name="Kellner H."/>
            <person name="Castanera R."/>
            <person name="Alfaro M."/>
            <person name="Ramirez L."/>
            <person name="Pisabarro A.G."/>
            <person name="Kuo A."/>
            <person name="Tritt A."/>
            <person name="Lipzen A."/>
            <person name="He G."/>
            <person name="Yan M."/>
            <person name="Ng V."/>
            <person name="Cullen D."/>
            <person name="Martin F."/>
            <person name="Rosso M.-N."/>
            <person name="Henrissat B."/>
            <person name="Hibbett D."/>
            <person name="Martinez A.T."/>
            <person name="Grigoriev I.V."/>
        </authorList>
    </citation>
    <scope>NUCLEOTIDE SEQUENCE</scope>
    <source>
        <strain evidence="5">CBS 247.69</strain>
    </source>
</reference>
<dbReference type="InterPro" id="IPR014746">
    <property type="entry name" value="Gln_synth/guanido_kin_cat_dom"/>
</dbReference>
<dbReference type="OrthoDB" id="3364440at2759"/>
<dbReference type="AlphaFoldDB" id="A0A9P6CDB7"/>
<dbReference type="EMBL" id="MU150353">
    <property type="protein sequence ID" value="KAF9457975.1"/>
    <property type="molecule type" value="Genomic_DNA"/>
</dbReference>